<accession>A0ABQ9I0L3</accession>
<gene>
    <name evidence="1" type="ORF">PR048_009298</name>
</gene>
<reference evidence="1 2" key="1">
    <citation type="submission" date="2023-02" db="EMBL/GenBank/DDBJ databases">
        <title>LHISI_Scaffold_Assembly.</title>
        <authorList>
            <person name="Stuart O.P."/>
            <person name="Cleave R."/>
            <person name="Magrath M.J.L."/>
            <person name="Mikheyev A.S."/>
        </authorList>
    </citation>
    <scope>NUCLEOTIDE SEQUENCE [LARGE SCALE GENOMIC DNA]</scope>
    <source>
        <strain evidence="1">Daus_M_001</strain>
        <tissue evidence="1">Leg muscle</tissue>
    </source>
</reference>
<dbReference type="Pfam" id="PF14223">
    <property type="entry name" value="Retrotran_gag_2"/>
    <property type="match status" value="1"/>
</dbReference>
<dbReference type="Proteomes" id="UP001159363">
    <property type="component" value="Chromosome 3"/>
</dbReference>
<evidence type="ECO:0000313" key="2">
    <source>
        <dbReference type="Proteomes" id="UP001159363"/>
    </source>
</evidence>
<proteinExistence type="predicted"/>
<evidence type="ECO:0008006" key="3">
    <source>
        <dbReference type="Google" id="ProtNLM"/>
    </source>
</evidence>
<evidence type="ECO:0000313" key="1">
    <source>
        <dbReference type="EMBL" id="KAJ8889795.1"/>
    </source>
</evidence>
<keyword evidence="2" id="KW-1185">Reference proteome</keyword>
<protein>
    <recommendedName>
        <fullName evidence="3">Copia protein</fullName>
    </recommendedName>
</protein>
<dbReference type="EMBL" id="JARBHB010000003">
    <property type="protein sequence ID" value="KAJ8889795.1"/>
    <property type="molecule type" value="Genomic_DNA"/>
</dbReference>
<sequence>MFPSANMNYLDIPALTSSNFSNWLWRIEVCLDKESVKSVLETSPSEKAEEKADFESKDKKAQLIIIQGISDRHLKIVNGIKTAKDVVTTLRNVFARTNHSVQVESLLREFEAAEASLDEIDRACYLLLTMPESYNTVITALATMTIELTNEFIKGRFLDTGMRIKEGRASF</sequence>
<organism evidence="1 2">
    <name type="scientific">Dryococelus australis</name>
    <dbReference type="NCBI Taxonomy" id="614101"/>
    <lineage>
        <taxon>Eukaryota</taxon>
        <taxon>Metazoa</taxon>
        <taxon>Ecdysozoa</taxon>
        <taxon>Arthropoda</taxon>
        <taxon>Hexapoda</taxon>
        <taxon>Insecta</taxon>
        <taxon>Pterygota</taxon>
        <taxon>Neoptera</taxon>
        <taxon>Polyneoptera</taxon>
        <taxon>Phasmatodea</taxon>
        <taxon>Verophasmatodea</taxon>
        <taxon>Anareolatae</taxon>
        <taxon>Phasmatidae</taxon>
        <taxon>Eurycanthinae</taxon>
        <taxon>Dryococelus</taxon>
    </lineage>
</organism>
<name>A0ABQ9I0L3_9NEOP</name>
<comment type="caution">
    <text evidence="1">The sequence shown here is derived from an EMBL/GenBank/DDBJ whole genome shotgun (WGS) entry which is preliminary data.</text>
</comment>